<evidence type="ECO:0000313" key="1">
    <source>
        <dbReference type="EMBL" id="SUP80698.1"/>
    </source>
</evidence>
<organism evidence="1 2">
    <name type="scientific">Yersinia pseudotuberculosis</name>
    <dbReference type="NCBI Taxonomy" id="633"/>
    <lineage>
        <taxon>Bacteria</taxon>
        <taxon>Pseudomonadati</taxon>
        <taxon>Pseudomonadota</taxon>
        <taxon>Gammaproteobacteria</taxon>
        <taxon>Enterobacterales</taxon>
        <taxon>Yersiniaceae</taxon>
        <taxon>Yersinia</taxon>
    </lineage>
</organism>
<gene>
    <name evidence="1" type="ORF">NCTC8580_00765</name>
</gene>
<dbReference type="Proteomes" id="UP000255087">
    <property type="component" value="Unassembled WGS sequence"/>
</dbReference>
<reference evidence="1 2" key="1">
    <citation type="submission" date="2018-06" db="EMBL/GenBank/DDBJ databases">
        <authorList>
            <consortium name="Pathogen Informatics"/>
            <person name="Doyle S."/>
        </authorList>
    </citation>
    <scope>NUCLEOTIDE SEQUENCE [LARGE SCALE GENOMIC DNA]</scope>
    <source>
        <strain evidence="1 2">NCTC8580</strain>
    </source>
</reference>
<dbReference type="AlphaFoldDB" id="A0A380Q4J0"/>
<sequence length="49" mass="5672">MNIFAPPRFLSGTAGAYQLTSWVWANVVYLPINNEGYLLTYLFINVRIY</sequence>
<proteinExistence type="predicted"/>
<name>A0A380Q4J0_YERPU</name>
<accession>A0A380Q4J0</accession>
<protein>
    <submittedName>
        <fullName evidence="1">Uncharacterized protein</fullName>
    </submittedName>
</protein>
<dbReference type="EMBL" id="UHJC01000001">
    <property type="protein sequence ID" value="SUP80698.1"/>
    <property type="molecule type" value="Genomic_DNA"/>
</dbReference>
<evidence type="ECO:0000313" key="2">
    <source>
        <dbReference type="Proteomes" id="UP000255087"/>
    </source>
</evidence>